<dbReference type="PATRIC" id="fig|1136941.3.peg.90"/>
<evidence type="ECO:0000313" key="4">
    <source>
        <dbReference type="EMBL" id="ALG83256.1"/>
    </source>
</evidence>
<feature type="domain" description="Penicillin-binding protein transpeptidase" evidence="2">
    <location>
        <begin position="165"/>
        <end position="492"/>
    </location>
</feature>
<dbReference type="GO" id="GO:0071555">
    <property type="term" value="P:cell wall organization"/>
    <property type="evidence" value="ECO:0007669"/>
    <property type="project" value="TreeGrafter"/>
</dbReference>
<keyword evidence="1" id="KW-0732">Signal</keyword>
<reference evidence="5" key="1">
    <citation type="submission" date="2015-06" db="EMBL/GenBank/DDBJ databases">
        <title>Complete genome sequence and metabolic analysis of phthalate degradation pathway in Gordonia sp. QH-11.</title>
        <authorList>
            <person name="Jin D."/>
            <person name="Kong X."/>
            <person name="Bai Z."/>
        </authorList>
    </citation>
    <scope>NUCLEOTIDE SEQUENCE [LARGE SCALE GENOMIC DNA]</scope>
    <source>
        <strain evidence="5">QH-11</strain>
    </source>
</reference>
<dbReference type="Pfam" id="PF00905">
    <property type="entry name" value="Transpeptidase"/>
    <property type="match status" value="1"/>
</dbReference>
<evidence type="ECO:0000259" key="3">
    <source>
        <dbReference type="Pfam" id="PF21922"/>
    </source>
</evidence>
<accession>A0A0N9N7Z3</accession>
<dbReference type="AlphaFoldDB" id="A0A0N9N7Z3"/>
<dbReference type="PANTHER" id="PTHR30627">
    <property type="entry name" value="PEPTIDOGLYCAN D,D-TRANSPEPTIDASE"/>
    <property type="match status" value="1"/>
</dbReference>
<evidence type="ECO:0000259" key="2">
    <source>
        <dbReference type="Pfam" id="PF00905"/>
    </source>
</evidence>
<dbReference type="PANTHER" id="PTHR30627:SF24">
    <property type="entry name" value="PENICILLIN-BINDING PROTEIN 4B"/>
    <property type="match status" value="1"/>
</dbReference>
<dbReference type="Gene3D" id="3.90.1310.10">
    <property type="entry name" value="Penicillin-binding protein 2a (Domain 2)"/>
    <property type="match status" value="1"/>
</dbReference>
<dbReference type="InterPro" id="IPR012338">
    <property type="entry name" value="Beta-lactam/transpept-like"/>
</dbReference>
<reference evidence="4 5" key="2">
    <citation type="journal article" date="2017" name="Int. J. Syst. Evol. Microbiol.">
        <title>Gordonia phthalatica sp. nov., a di-n-butyl phthalate-degrading bacterium isolated from activated sludge.</title>
        <authorList>
            <person name="Jin D."/>
            <person name="Kong X."/>
            <person name="Jia M."/>
            <person name="Yu X."/>
            <person name="Wang X."/>
            <person name="Zhuang X."/>
            <person name="Deng Y."/>
            <person name="Bai Z."/>
        </authorList>
    </citation>
    <scope>NUCLEOTIDE SEQUENCE [LARGE SCALE GENOMIC DNA]</scope>
    <source>
        <strain evidence="4 5">QH-11</strain>
    </source>
</reference>
<sequence>MNRPIQKVAIAAMVMVIALLANATYVQVFKADDLRSDTRNSRVLLDEYARQRGVIVAADGTILAESVPTDNKFKYLRRYPTKDPSVFSPVTGYFSFVYRADRGIEYAEDTILNGNDDRLFTQRFMDMFSGRDPRGGNVVTTIDPTLQRVAYRELKNAGCAGDCRGAVVALEPSTGKILAMASTPSYDPNSLASQDFGDAEKAWKMYNADGGDEPMTNRAIDAIYPPGSTYKVVTTATALKAGLGPQTRLTASSRITLPGTNTTLSNDSGSTCPGSSGGTVTLTQAFQYSCNTAFVDLMTAKMPEDGVSQFTATSKLFGVGENPPGIPMRVAPSAVGDIADRAALGQSAIGQRDVRLTVLQNAVIAATVANGGVRMRPYLVDKLQTADLRTISTTSPSALGRPLSAEEADKITEMMILSEQHTADAQSGIASKTGTAEHSDSADGGETPYAWYIAFSPSSNARIAVAVILENGNRGQGSYGGVAAAPIGRAVMNAYAGGAR</sequence>
<dbReference type="STRING" id="1136941.ACH46_00435"/>
<name>A0A0N9N7Z3_9ACTN</name>
<dbReference type="Gene3D" id="3.40.710.10">
    <property type="entry name" value="DD-peptidase/beta-lactamase superfamily"/>
    <property type="match status" value="1"/>
</dbReference>
<dbReference type="OrthoDB" id="9766847at2"/>
<dbReference type="GO" id="GO:0005886">
    <property type="term" value="C:plasma membrane"/>
    <property type="evidence" value="ECO:0007669"/>
    <property type="project" value="TreeGrafter"/>
</dbReference>
<keyword evidence="5" id="KW-1185">Reference proteome</keyword>
<dbReference type="Pfam" id="PF21922">
    <property type="entry name" value="PBP_dimer_2"/>
    <property type="match status" value="1"/>
</dbReference>
<dbReference type="InterPro" id="IPR050515">
    <property type="entry name" value="Beta-lactam/transpept"/>
</dbReference>
<feature type="signal peptide" evidence="1">
    <location>
        <begin position="1"/>
        <end position="23"/>
    </location>
</feature>
<dbReference type="InterPro" id="IPR001460">
    <property type="entry name" value="PCN-bd_Tpept"/>
</dbReference>
<dbReference type="GO" id="GO:0008658">
    <property type="term" value="F:penicillin binding"/>
    <property type="evidence" value="ECO:0007669"/>
    <property type="project" value="InterPro"/>
</dbReference>
<dbReference type="InterPro" id="IPR054120">
    <property type="entry name" value="PBPA_dimer"/>
</dbReference>
<feature type="chain" id="PRO_5038772342" evidence="1">
    <location>
        <begin position="24"/>
        <end position="500"/>
    </location>
</feature>
<dbReference type="RefSeq" id="WP_062391201.1">
    <property type="nucleotide sequence ID" value="NZ_CP011853.1"/>
</dbReference>
<proteinExistence type="predicted"/>
<protein>
    <submittedName>
        <fullName evidence="4">Penicillin-binding protein</fullName>
    </submittedName>
</protein>
<dbReference type="KEGG" id="goq:ACH46_00435"/>
<gene>
    <name evidence="4" type="ORF">ACH46_00435</name>
</gene>
<dbReference type="SUPFAM" id="SSF56601">
    <property type="entry name" value="beta-lactamase/transpeptidase-like"/>
    <property type="match status" value="1"/>
</dbReference>
<dbReference type="GO" id="GO:0071972">
    <property type="term" value="F:peptidoglycan L,D-transpeptidase activity"/>
    <property type="evidence" value="ECO:0007669"/>
    <property type="project" value="TreeGrafter"/>
</dbReference>
<organism evidence="4 5">
    <name type="scientific">Gordonia phthalatica</name>
    <dbReference type="NCBI Taxonomy" id="1136941"/>
    <lineage>
        <taxon>Bacteria</taxon>
        <taxon>Bacillati</taxon>
        <taxon>Actinomycetota</taxon>
        <taxon>Actinomycetes</taxon>
        <taxon>Mycobacteriales</taxon>
        <taxon>Gordoniaceae</taxon>
        <taxon>Gordonia</taxon>
    </lineage>
</organism>
<evidence type="ECO:0000313" key="5">
    <source>
        <dbReference type="Proteomes" id="UP000063789"/>
    </source>
</evidence>
<dbReference type="Proteomes" id="UP000063789">
    <property type="component" value="Chromosome"/>
</dbReference>
<feature type="domain" description="Penicillin binding protein A dimerisation" evidence="3">
    <location>
        <begin position="52"/>
        <end position="138"/>
    </location>
</feature>
<evidence type="ECO:0000256" key="1">
    <source>
        <dbReference type="SAM" id="SignalP"/>
    </source>
</evidence>
<dbReference type="EMBL" id="CP011853">
    <property type="protein sequence ID" value="ALG83256.1"/>
    <property type="molecule type" value="Genomic_DNA"/>
</dbReference>